<dbReference type="STRING" id="764103.G7E587"/>
<comment type="caution">
    <text evidence="2">The sequence shown here is derived from an EMBL/GenBank/DDBJ whole genome shotgun (WGS) entry which is preliminary data.</text>
</comment>
<feature type="region of interest" description="Disordered" evidence="1">
    <location>
        <begin position="675"/>
        <end position="763"/>
    </location>
</feature>
<dbReference type="eggNOG" id="KOG2406">
    <property type="taxonomic scope" value="Eukaryota"/>
</dbReference>
<keyword evidence="3" id="KW-1185">Reference proteome</keyword>
<dbReference type="OMA" id="AHKMSRF"/>
<dbReference type="EMBL" id="BABT02000150">
    <property type="protein sequence ID" value="GAA97997.1"/>
    <property type="molecule type" value="Genomic_DNA"/>
</dbReference>
<evidence type="ECO:0000256" key="1">
    <source>
        <dbReference type="SAM" id="MobiDB-lite"/>
    </source>
</evidence>
<dbReference type="Pfam" id="PF07093">
    <property type="entry name" value="SGT1"/>
    <property type="match status" value="1"/>
</dbReference>
<feature type="compositionally biased region" description="Polar residues" evidence="1">
    <location>
        <begin position="705"/>
        <end position="715"/>
    </location>
</feature>
<dbReference type="PANTHER" id="PTHR13060">
    <property type="entry name" value="SGT1 PROTEIN HSGT1 SUPPRESSOR OF GCR2"/>
    <property type="match status" value="1"/>
</dbReference>
<reference evidence="2 3" key="1">
    <citation type="journal article" date="2011" name="J. Gen. Appl. Microbiol.">
        <title>Draft genome sequencing of the enigmatic basidiomycete Mixia osmundae.</title>
        <authorList>
            <person name="Nishida H."/>
            <person name="Nagatsuka Y."/>
            <person name="Sugiyama J."/>
        </authorList>
    </citation>
    <scope>NUCLEOTIDE SEQUENCE [LARGE SCALE GENOMIC DNA]</scope>
    <source>
        <strain evidence="3">CBS 9802 / IAM 14324 / JCM 22182 / KY 12970</strain>
    </source>
</reference>
<evidence type="ECO:0008006" key="4">
    <source>
        <dbReference type="Google" id="ProtNLM"/>
    </source>
</evidence>
<feature type="compositionally biased region" description="Acidic residues" evidence="1">
    <location>
        <begin position="547"/>
        <end position="567"/>
    </location>
</feature>
<dbReference type="Proteomes" id="UP000009131">
    <property type="component" value="Unassembled WGS sequence"/>
</dbReference>
<feature type="compositionally biased region" description="Acidic residues" evidence="1">
    <location>
        <begin position="753"/>
        <end position="763"/>
    </location>
</feature>
<dbReference type="RefSeq" id="XP_014569445.1">
    <property type="nucleotide sequence ID" value="XM_014713959.1"/>
</dbReference>
<dbReference type="InParanoid" id="G7E587"/>
<gene>
    <name evidence="2" type="primary">Mo04677</name>
    <name evidence="2" type="ORF">E5Q_04677</name>
</gene>
<feature type="region of interest" description="Disordered" evidence="1">
    <location>
        <begin position="538"/>
        <end position="644"/>
    </location>
</feature>
<organism evidence="2 3">
    <name type="scientific">Mixia osmundae (strain CBS 9802 / IAM 14324 / JCM 22182 / KY 12970)</name>
    <dbReference type="NCBI Taxonomy" id="764103"/>
    <lineage>
        <taxon>Eukaryota</taxon>
        <taxon>Fungi</taxon>
        <taxon>Dikarya</taxon>
        <taxon>Basidiomycota</taxon>
        <taxon>Pucciniomycotina</taxon>
        <taxon>Mixiomycetes</taxon>
        <taxon>Mixiales</taxon>
        <taxon>Mixiaceae</taxon>
        <taxon>Mixia</taxon>
    </lineage>
</organism>
<name>G7E587_MIXOS</name>
<evidence type="ECO:0000313" key="3">
    <source>
        <dbReference type="Proteomes" id="UP000009131"/>
    </source>
</evidence>
<protein>
    <recommendedName>
        <fullName evidence="4">SGT1-domain-containing protein</fullName>
    </recommendedName>
</protein>
<dbReference type="GO" id="GO:0005634">
    <property type="term" value="C:nucleus"/>
    <property type="evidence" value="ECO:0007669"/>
    <property type="project" value="TreeGrafter"/>
</dbReference>
<dbReference type="OrthoDB" id="27237at2759"/>
<proteinExistence type="predicted"/>
<reference evidence="2 3" key="2">
    <citation type="journal article" date="2012" name="Open Biol.">
        <title>Characteristics of nucleosomes and linker DNA regions on the genome of the basidiomycete Mixia osmundae revealed by mono- and dinucleosome mapping.</title>
        <authorList>
            <person name="Nishida H."/>
            <person name="Kondo S."/>
            <person name="Matsumoto T."/>
            <person name="Suzuki Y."/>
            <person name="Yoshikawa H."/>
            <person name="Taylor T.D."/>
            <person name="Sugiyama J."/>
        </authorList>
    </citation>
    <scope>NUCLEOTIDE SEQUENCE [LARGE SCALE GENOMIC DNA]</scope>
    <source>
        <strain evidence="3">CBS 9802 / IAM 14324 / JCM 22182 / KY 12970</strain>
    </source>
</reference>
<evidence type="ECO:0000313" key="2">
    <source>
        <dbReference type="EMBL" id="GAA97997.1"/>
    </source>
</evidence>
<dbReference type="HOGENOM" id="CLU_006241_1_0_1"/>
<accession>G7E587</accession>
<sequence>MATTLEGLKKEFAESEGLPQSLASEDTVFYSLHWLPSNSNSGHDDDGTIWQLKLLAVISWAEKESQANGWIWHKDSFQLAICSDLVTTEHATAVHPQETALASASTAPSCSNLSQGSSYRYLSGQTRIGSSLFDEYYLLYLLHKLSVAKFGDGQWAITITDQDGQFMLIDAAEAGLPKWVKPEVMDGRVWIVKGEIHLVPLMHPIPHDGKGKERAQDNVIMPWQALAVIVDPLLPSRAPRSVEREIFSHIANFPDRILKEHLHTTSAYLPTRLAQVFAQGPDFVALASNTFYGREPIGQEARWLERMQHLPPDSMPGLSRSASLPESVQLCKIQMTRPLFAQLVCQQFDAPAVFASRGWSPTVAKPNAAQVQELRRREVGMKLTCGFELVLQRAQKLMDEHPISYAVGESSMQSWQQAISVSDHATSTLLMRRARRLQLFANSDATDILSEIDDALLCDASELFASSTSTRVALTTDSLAETPESWLDVDPEGLEALLASKLAGRTGGDEDGVDEDEVLANAQAERLTGMAEKLHAFMDGKGGADGAELDDEMSDDEEELSDSEEEDPPYKNDPELLIPPLPDGEWGQKSGPVKAKPDAIMQEQIAEPVTKKRAVYSDESDEDEAEDQDLEDIKFTGSQWNDDEDDIAMEGELDDFLEFTRQALGLSDAEYKDIIATRQRNGAHVPTQPSAPSRPPQRQPPKRTVNSQAQTQAKSNGEPAKNANLATFDDVMDAMDAHLASARKPKPAPVQSDSEEEESEDEMMAMDRELAKHLKTEVKGKGQGQEEYAMIQNFLESFKSQGGLSGPASNLLGRLDPTFVMPRDHE</sequence>
<dbReference type="PANTHER" id="PTHR13060:SF0">
    <property type="entry name" value="PROTEIN ECDYSONELESS HOMOLOG"/>
    <property type="match status" value="1"/>
</dbReference>
<dbReference type="AlphaFoldDB" id="G7E587"/>
<feature type="compositionally biased region" description="Acidic residues" evidence="1">
    <location>
        <begin position="618"/>
        <end position="630"/>
    </location>
</feature>
<feature type="region of interest" description="Disordered" evidence="1">
    <location>
        <begin position="806"/>
        <end position="826"/>
    </location>
</feature>
<dbReference type="InterPro" id="IPR010770">
    <property type="entry name" value="Ecd"/>
</dbReference>